<keyword evidence="3" id="KW-1185">Reference proteome</keyword>
<accession>A0A5E4WNB7</accession>
<feature type="compositionally biased region" description="Polar residues" evidence="1">
    <location>
        <begin position="52"/>
        <end position="67"/>
    </location>
</feature>
<gene>
    <name evidence="2" type="ORF">PHO31112_03302</name>
</gene>
<feature type="compositionally biased region" description="Polar residues" evidence="1">
    <location>
        <begin position="76"/>
        <end position="85"/>
    </location>
</feature>
<reference evidence="2 3" key="1">
    <citation type="submission" date="2019-08" db="EMBL/GenBank/DDBJ databases">
        <authorList>
            <person name="Peeters C."/>
        </authorList>
    </citation>
    <scope>NUCLEOTIDE SEQUENCE [LARGE SCALE GENOMIC DNA]</scope>
    <source>
        <strain evidence="2 3">LMG 31112</strain>
    </source>
</reference>
<proteinExistence type="predicted"/>
<evidence type="ECO:0000313" key="2">
    <source>
        <dbReference type="EMBL" id="VVE24505.1"/>
    </source>
</evidence>
<sequence>MHVSKTSIPRNSTMRQSNVVAAVLMVASALVLLFASVMNMAWSAETTDSAATSQQTLGGRMTSQQGKNPGGLIPCSSASSPTAQKKATPGVLGSDHDVVFYNCSGSYSLDVTQADAKCMIDAGDSHFTVPVGTAYKMRLSDNNVGDNCSNRQKNVLWYVRPSGGYNSNVAWRHGQNGGAKTTMFDVSTQGVPGAPWAAVCDGMRCLNYWVTETSEIPLDRISFQ</sequence>
<evidence type="ECO:0000256" key="1">
    <source>
        <dbReference type="SAM" id="MobiDB-lite"/>
    </source>
</evidence>
<protein>
    <submittedName>
        <fullName evidence="2">Uncharacterized protein</fullName>
    </submittedName>
</protein>
<dbReference type="AlphaFoldDB" id="A0A5E4WNB7"/>
<dbReference type="Proteomes" id="UP000343317">
    <property type="component" value="Unassembled WGS sequence"/>
</dbReference>
<feature type="region of interest" description="Disordered" evidence="1">
    <location>
        <begin position="52"/>
        <end position="89"/>
    </location>
</feature>
<evidence type="ECO:0000313" key="3">
    <source>
        <dbReference type="Proteomes" id="UP000343317"/>
    </source>
</evidence>
<organism evidence="2 3">
    <name type="scientific">Pandoraea horticolens</name>
    <dbReference type="NCBI Taxonomy" id="2508298"/>
    <lineage>
        <taxon>Bacteria</taxon>
        <taxon>Pseudomonadati</taxon>
        <taxon>Pseudomonadota</taxon>
        <taxon>Betaproteobacteria</taxon>
        <taxon>Burkholderiales</taxon>
        <taxon>Burkholderiaceae</taxon>
        <taxon>Pandoraea</taxon>
    </lineage>
</organism>
<dbReference type="EMBL" id="CABPSM010000010">
    <property type="protein sequence ID" value="VVE24505.1"/>
    <property type="molecule type" value="Genomic_DNA"/>
</dbReference>
<name>A0A5E4WNB7_9BURK</name>